<dbReference type="Pfam" id="PF10673">
    <property type="entry name" value="DUF2487"/>
    <property type="match status" value="1"/>
</dbReference>
<dbReference type="RefSeq" id="WP_102992292.1">
    <property type="nucleotide sequence ID" value="NZ_FXTU01000003.1"/>
</dbReference>
<dbReference type="AlphaFoldDB" id="A0AA45WP76"/>
<gene>
    <name evidence="1" type="ORF">SAMN06265361_103381</name>
</gene>
<organism evidence="1 2">
    <name type="scientific">Laceyella tengchongensis</name>
    <dbReference type="NCBI Taxonomy" id="574699"/>
    <lineage>
        <taxon>Bacteria</taxon>
        <taxon>Bacillati</taxon>
        <taxon>Bacillota</taxon>
        <taxon>Bacilli</taxon>
        <taxon>Bacillales</taxon>
        <taxon>Thermoactinomycetaceae</taxon>
        <taxon>Laceyella</taxon>
    </lineage>
</organism>
<dbReference type="Proteomes" id="UP001157946">
    <property type="component" value="Unassembled WGS sequence"/>
</dbReference>
<keyword evidence="2" id="KW-1185">Reference proteome</keyword>
<protein>
    <recommendedName>
        <fullName evidence="3">DUF2487 family protein</fullName>
    </recommendedName>
</protein>
<evidence type="ECO:0000313" key="2">
    <source>
        <dbReference type="Proteomes" id="UP001157946"/>
    </source>
</evidence>
<dbReference type="EMBL" id="FXTU01000003">
    <property type="protein sequence ID" value="SMP20390.1"/>
    <property type="molecule type" value="Genomic_DNA"/>
</dbReference>
<evidence type="ECO:0008006" key="3">
    <source>
        <dbReference type="Google" id="ProtNLM"/>
    </source>
</evidence>
<name>A0AA45WP76_9BACL</name>
<accession>A0AA45WP76</accession>
<sequence>MILKGIDREQWGSVAAYVDTLLLPISPVRLTGKMLQVDESLFIDELANDLEEKLRGRLLLLPAISYIGQNPEVFKPYINEIIKEMANSGFTYLILLADRAHAAILEDLQEAFAEKTGLVIITHTVEQGEQEGREANLEQAKDQLYQKVLEAWQNHA</sequence>
<reference evidence="1" key="1">
    <citation type="submission" date="2017-05" db="EMBL/GenBank/DDBJ databases">
        <authorList>
            <person name="Varghese N."/>
            <person name="Submissions S."/>
        </authorList>
    </citation>
    <scope>NUCLEOTIDE SEQUENCE</scope>
    <source>
        <strain evidence="1">DSM 45262</strain>
    </source>
</reference>
<proteinExistence type="predicted"/>
<evidence type="ECO:0000313" key="1">
    <source>
        <dbReference type="EMBL" id="SMP20390.1"/>
    </source>
</evidence>
<dbReference type="InterPro" id="IPR019615">
    <property type="entry name" value="DUF2487"/>
</dbReference>
<comment type="caution">
    <text evidence="1">The sequence shown here is derived from an EMBL/GenBank/DDBJ whole genome shotgun (WGS) entry which is preliminary data.</text>
</comment>